<evidence type="ECO:0000313" key="4">
    <source>
        <dbReference type="Proteomes" id="UP001302368"/>
    </source>
</evidence>
<dbReference type="Gene3D" id="3.30.2310.20">
    <property type="entry name" value="RelE-like"/>
    <property type="match status" value="1"/>
</dbReference>
<comment type="similarity">
    <text evidence="1">Belongs to the RelE toxin family.</text>
</comment>
<dbReference type="Proteomes" id="UP001302368">
    <property type="component" value="Chromosome"/>
</dbReference>
<keyword evidence="4" id="KW-1185">Reference proteome</keyword>
<evidence type="ECO:0000313" key="3">
    <source>
        <dbReference type="EMBL" id="WOZ77012.1"/>
    </source>
</evidence>
<organism evidence="3 4">
    <name type="scientific">Kosakonia sacchari</name>
    <dbReference type="NCBI Taxonomy" id="1158459"/>
    <lineage>
        <taxon>Bacteria</taxon>
        <taxon>Pseudomonadati</taxon>
        <taxon>Pseudomonadota</taxon>
        <taxon>Gammaproteobacteria</taxon>
        <taxon>Enterobacterales</taxon>
        <taxon>Enterobacteriaceae</taxon>
        <taxon>Kosakonia</taxon>
    </lineage>
</organism>
<dbReference type="SUPFAM" id="SSF143011">
    <property type="entry name" value="RelE-like"/>
    <property type="match status" value="1"/>
</dbReference>
<protein>
    <submittedName>
        <fullName evidence="3">Type II toxin-antitoxin system RelE/ParE family toxin</fullName>
    </submittedName>
</protein>
<sequence>MNYELVFDPRAYKEWKKLGATVKTQFKKKLADVLIQPRIEKARLHQFPDCYKIKLRSSGYRLVYQVRDHVVTVFVVSIGKREKAAAYQDACKRL</sequence>
<dbReference type="NCBIfam" id="TIGR02385">
    <property type="entry name" value="RelE_StbE"/>
    <property type="match status" value="1"/>
</dbReference>
<dbReference type="EMBL" id="CP137744">
    <property type="protein sequence ID" value="WOZ77012.1"/>
    <property type="molecule type" value="Genomic_DNA"/>
</dbReference>
<dbReference type="RefSeq" id="WP_305737258.1">
    <property type="nucleotide sequence ID" value="NZ_CP137744.1"/>
</dbReference>
<evidence type="ECO:0000256" key="1">
    <source>
        <dbReference type="ARBA" id="ARBA00006226"/>
    </source>
</evidence>
<dbReference type="PANTHER" id="PTHR35601:SF2">
    <property type="entry name" value="MRNA INTERFERASE TOXIN RELE"/>
    <property type="match status" value="1"/>
</dbReference>
<name>A0ABZ0MPG6_9ENTR</name>
<dbReference type="InterPro" id="IPR035093">
    <property type="entry name" value="RelE/ParE_toxin_dom_sf"/>
</dbReference>
<dbReference type="InterPro" id="IPR007712">
    <property type="entry name" value="RelE/ParE_toxin"/>
</dbReference>
<dbReference type="PANTHER" id="PTHR35601">
    <property type="entry name" value="TOXIN RELE"/>
    <property type="match status" value="1"/>
</dbReference>
<dbReference type="Pfam" id="PF05016">
    <property type="entry name" value="ParE_toxin"/>
    <property type="match status" value="1"/>
</dbReference>
<evidence type="ECO:0000256" key="2">
    <source>
        <dbReference type="ARBA" id="ARBA00022649"/>
    </source>
</evidence>
<keyword evidence="2" id="KW-1277">Toxin-antitoxin system</keyword>
<gene>
    <name evidence="3" type="ORF">Q8Y70_20945</name>
</gene>
<accession>A0ABZ0MPG6</accession>
<proteinExistence type="inferred from homology"/>
<reference evidence="3 4" key="1">
    <citation type="submission" date="2023-10" db="EMBL/GenBank/DDBJ databases">
        <title>Genome sequencing of the isolated polysaccharide-producing bacterium Kosakonia sacchari KS2022.</title>
        <authorList>
            <person name="Yi X."/>
        </authorList>
    </citation>
    <scope>NUCLEOTIDE SEQUENCE [LARGE SCALE GENOMIC DNA]</scope>
    <source>
        <strain evidence="3 4">KS2022</strain>
    </source>
</reference>